<comment type="caution">
    <text evidence="1">The sequence shown here is derived from an EMBL/GenBank/DDBJ whole genome shotgun (WGS) entry which is preliminary data.</text>
</comment>
<dbReference type="Proteomes" id="UP001177670">
    <property type="component" value="Unassembled WGS sequence"/>
</dbReference>
<gene>
    <name evidence="1" type="ORF">K0M31_008137</name>
</gene>
<keyword evidence="2" id="KW-1185">Reference proteome</keyword>
<organism evidence="1 2">
    <name type="scientific">Melipona bicolor</name>
    <dbReference type="NCBI Taxonomy" id="60889"/>
    <lineage>
        <taxon>Eukaryota</taxon>
        <taxon>Metazoa</taxon>
        <taxon>Ecdysozoa</taxon>
        <taxon>Arthropoda</taxon>
        <taxon>Hexapoda</taxon>
        <taxon>Insecta</taxon>
        <taxon>Pterygota</taxon>
        <taxon>Neoptera</taxon>
        <taxon>Endopterygota</taxon>
        <taxon>Hymenoptera</taxon>
        <taxon>Apocrita</taxon>
        <taxon>Aculeata</taxon>
        <taxon>Apoidea</taxon>
        <taxon>Anthophila</taxon>
        <taxon>Apidae</taxon>
        <taxon>Melipona</taxon>
    </lineage>
</organism>
<dbReference type="EMBL" id="JAHYIQ010000020">
    <property type="protein sequence ID" value="KAK1123429.1"/>
    <property type="molecule type" value="Genomic_DNA"/>
</dbReference>
<dbReference type="AlphaFoldDB" id="A0AA40KKA7"/>
<accession>A0AA40KKA7</accession>
<reference evidence="1" key="1">
    <citation type="submission" date="2021-10" db="EMBL/GenBank/DDBJ databases">
        <title>Melipona bicolor Genome sequencing and assembly.</title>
        <authorList>
            <person name="Araujo N.S."/>
            <person name="Arias M.C."/>
        </authorList>
    </citation>
    <scope>NUCLEOTIDE SEQUENCE</scope>
    <source>
        <strain evidence="1">USP_2M_L1-L4_2017</strain>
        <tissue evidence="1">Whole body</tissue>
    </source>
</reference>
<evidence type="ECO:0000313" key="1">
    <source>
        <dbReference type="EMBL" id="KAK1123429.1"/>
    </source>
</evidence>
<proteinExistence type="predicted"/>
<name>A0AA40KKA7_9HYME</name>
<sequence>MAINCGSSNVLFCHEDDLESYNEAAEASRKVSDTSQKIKTCCKILKYFSPSSS</sequence>
<evidence type="ECO:0000313" key="2">
    <source>
        <dbReference type="Proteomes" id="UP001177670"/>
    </source>
</evidence>
<protein>
    <submittedName>
        <fullName evidence="1">Uncharacterized protein</fullName>
    </submittedName>
</protein>